<dbReference type="SUPFAM" id="SSF53335">
    <property type="entry name" value="S-adenosyl-L-methionine-dependent methyltransferases"/>
    <property type="match status" value="1"/>
</dbReference>
<dbReference type="PANTHER" id="PTHR45036:SF1">
    <property type="entry name" value="METHYLTRANSFERASE LIKE 7A"/>
    <property type="match status" value="1"/>
</dbReference>
<dbReference type="CDD" id="cd02440">
    <property type="entry name" value="AdoMet_MTases"/>
    <property type="match status" value="1"/>
</dbReference>
<reference evidence="2" key="1">
    <citation type="journal article" date="2017" name="Genome Biol.">
        <title>Comparative genomics reveals high biological diversity and specific adaptations in the industrially and medically important fungal genus Aspergillus.</title>
        <authorList>
            <person name="de Vries R.P."/>
            <person name="Riley R."/>
            <person name="Wiebenga A."/>
            <person name="Aguilar-Osorio G."/>
            <person name="Amillis S."/>
            <person name="Uchima C.A."/>
            <person name="Anderluh G."/>
            <person name="Asadollahi M."/>
            <person name="Askin M."/>
            <person name="Barry K."/>
            <person name="Battaglia E."/>
            <person name="Bayram O."/>
            <person name="Benocci T."/>
            <person name="Braus-Stromeyer S.A."/>
            <person name="Caldana C."/>
            <person name="Canovas D."/>
            <person name="Cerqueira G.C."/>
            <person name="Chen F."/>
            <person name="Chen W."/>
            <person name="Choi C."/>
            <person name="Clum A."/>
            <person name="Dos Santos R.A."/>
            <person name="Damasio A.R."/>
            <person name="Diallinas G."/>
            <person name="Emri T."/>
            <person name="Fekete E."/>
            <person name="Flipphi M."/>
            <person name="Freyberg S."/>
            <person name="Gallo A."/>
            <person name="Gournas C."/>
            <person name="Habgood R."/>
            <person name="Hainaut M."/>
            <person name="Harispe M.L."/>
            <person name="Henrissat B."/>
            <person name="Hilden K.S."/>
            <person name="Hope R."/>
            <person name="Hossain A."/>
            <person name="Karabika E."/>
            <person name="Karaffa L."/>
            <person name="Karanyi Z."/>
            <person name="Krasevec N."/>
            <person name="Kuo A."/>
            <person name="Kusch H."/>
            <person name="LaButti K."/>
            <person name="Lagendijk E.L."/>
            <person name="Lapidus A."/>
            <person name="Levasseur A."/>
            <person name="Lindquist E."/>
            <person name="Lipzen A."/>
            <person name="Logrieco A.F."/>
            <person name="MacCabe A."/>
            <person name="Maekelae M.R."/>
            <person name="Malavazi I."/>
            <person name="Melin P."/>
            <person name="Meyer V."/>
            <person name="Mielnichuk N."/>
            <person name="Miskei M."/>
            <person name="Molnar A.P."/>
            <person name="Mule G."/>
            <person name="Ngan C.Y."/>
            <person name="Orejas M."/>
            <person name="Orosz E."/>
            <person name="Ouedraogo J.P."/>
            <person name="Overkamp K.M."/>
            <person name="Park H.-S."/>
            <person name="Perrone G."/>
            <person name="Piumi F."/>
            <person name="Punt P.J."/>
            <person name="Ram A.F."/>
            <person name="Ramon A."/>
            <person name="Rauscher S."/>
            <person name="Record E."/>
            <person name="Riano-Pachon D.M."/>
            <person name="Robert V."/>
            <person name="Roehrig J."/>
            <person name="Ruller R."/>
            <person name="Salamov A."/>
            <person name="Salih N.S."/>
            <person name="Samson R.A."/>
            <person name="Sandor E."/>
            <person name="Sanguinetti M."/>
            <person name="Schuetze T."/>
            <person name="Sepcic K."/>
            <person name="Shelest E."/>
            <person name="Sherlock G."/>
            <person name="Sophianopoulou V."/>
            <person name="Squina F.M."/>
            <person name="Sun H."/>
            <person name="Susca A."/>
            <person name="Todd R.B."/>
            <person name="Tsang A."/>
            <person name="Unkles S.E."/>
            <person name="van de Wiele N."/>
            <person name="van Rossen-Uffink D."/>
            <person name="Oliveira J.V."/>
            <person name="Vesth T.C."/>
            <person name="Visser J."/>
            <person name="Yu J.-H."/>
            <person name="Zhou M."/>
            <person name="Andersen M.R."/>
            <person name="Archer D.B."/>
            <person name="Baker S.E."/>
            <person name="Benoit I."/>
            <person name="Brakhage A.A."/>
            <person name="Braus G.H."/>
            <person name="Fischer R."/>
            <person name="Frisvad J.C."/>
            <person name="Goldman G.H."/>
            <person name="Houbraken J."/>
            <person name="Oakley B."/>
            <person name="Pocsi I."/>
            <person name="Scazzocchio C."/>
            <person name="Seiboth B."/>
            <person name="vanKuyk P.A."/>
            <person name="Wortman J."/>
            <person name="Dyer P.S."/>
            <person name="Grigoriev I.V."/>
        </authorList>
    </citation>
    <scope>NUCLEOTIDE SEQUENCE [LARGE SCALE GENOMIC DNA]</scope>
    <source>
        <strain evidence="2">ITEM 5010</strain>
    </source>
</reference>
<dbReference type="Pfam" id="PF13489">
    <property type="entry name" value="Methyltransf_23"/>
    <property type="match status" value="1"/>
</dbReference>
<gene>
    <name evidence="1" type="ORF">ASPCADRAFT_4675</name>
</gene>
<evidence type="ECO:0000313" key="2">
    <source>
        <dbReference type="Proteomes" id="UP000188318"/>
    </source>
</evidence>
<evidence type="ECO:0000313" key="1">
    <source>
        <dbReference type="EMBL" id="OOF96637.1"/>
    </source>
</evidence>
<sequence>MDPSLKERLTKYIEPYKPLLESLKYFWNAFQSRQGASASIQDRAFSQWYKDVSPRFMAYESTTCSLPHVASAVKGTVLELGPGTGNQLSYFNPSTITHIYGVESNLEFADVLHARINETSLEDIYTTVFCDILDANALERHGIVEESMDCVTSFQVLCCTPDPAAVAAQIWKLLKPGGELIFWEHGASSDRWTLLVQKFWTLFWPYIKGGCHLDRRIPDILLKSADWEVVELKYEGEKTSMMPRSYGRLRKVVAE</sequence>
<keyword evidence="2" id="KW-1185">Reference proteome</keyword>
<dbReference type="Gene3D" id="3.40.50.150">
    <property type="entry name" value="Vaccinia Virus protein VP39"/>
    <property type="match status" value="1"/>
</dbReference>
<dbReference type="AlphaFoldDB" id="A0A1R3RQ68"/>
<dbReference type="InterPro" id="IPR052356">
    <property type="entry name" value="Thiol_S-MT"/>
</dbReference>
<name>A0A1R3RQ68_ASPC5</name>
<evidence type="ECO:0008006" key="3">
    <source>
        <dbReference type="Google" id="ProtNLM"/>
    </source>
</evidence>
<accession>A0A1R3RQ68</accession>
<dbReference type="EMBL" id="KV907498">
    <property type="protein sequence ID" value="OOF96637.1"/>
    <property type="molecule type" value="Genomic_DNA"/>
</dbReference>
<dbReference type="OMA" id="VWEHGAS"/>
<dbReference type="STRING" id="602072.A0A1R3RQ68"/>
<protein>
    <recommendedName>
        <fullName evidence="3">Methyltransferase type 11 domain-containing protein</fullName>
    </recommendedName>
</protein>
<dbReference type="Proteomes" id="UP000188318">
    <property type="component" value="Unassembled WGS sequence"/>
</dbReference>
<dbReference type="PANTHER" id="PTHR45036">
    <property type="entry name" value="METHYLTRANSFERASE LIKE 7B"/>
    <property type="match status" value="1"/>
</dbReference>
<organism evidence="1 2">
    <name type="scientific">Aspergillus carbonarius (strain ITEM 5010)</name>
    <dbReference type="NCBI Taxonomy" id="602072"/>
    <lineage>
        <taxon>Eukaryota</taxon>
        <taxon>Fungi</taxon>
        <taxon>Dikarya</taxon>
        <taxon>Ascomycota</taxon>
        <taxon>Pezizomycotina</taxon>
        <taxon>Eurotiomycetes</taxon>
        <taxon>Eurotiomycetidae</taxon>
        <taxon>Eurotiales</taxon>
        <taxon>Aspergillaceae</taxon>
        <taxon>Aspergillus</taxon>
        <taxon>Aspergillus subgen. Circumdati</taxon>
    </lineage>
</organism>
<proteinExistence type="predicted"/>
<dbReference type="VEuPathDB" id="FungiDB:ASPCADRAFT_4675"/>
<dbReference type="OrthoDB" id="540004at2759"/>
<dbReference type="InterPro" id="IPR029063">
    <property type="entry name" value="SAM-dependent_MTases_sf"/>
</dbReference>